<dbReference type="InterPro" id="IPR006119">
    <property type="entry name" value="Resolv_N"/>
</dbReference>
<evidence type="ECO:0000256" key="1">
    <source>
        <dbReference type="SAM" id="MobiDB-lite"/>
    </source>
</evidence>
<dbReference type="RefSeq" id="WP_150258951.1">
    <property type="nucleotide sequence ID" value="NZ_CP029189.1"/>
</dbReference>
<proteinExistence type="predicted"/>
<dbReference type="Proteomes" id="UP000324101">
    <property type="component" value="Chromosome"/>
</dbReference>
<evidence type="ECO:0000259" key="2">
    <source>
        <dbReference type="PROSITE" id="PS51737"/>
    </source>
</evidence>
<feature type="region of interest" description="Disordered" evidence="1">
    <location>
        <begin position="1"/>
        <end position="34"/>
    </location>
</feature>
<gene>
    <name evidence="3" type="ORF">DEJ51_21030</name>
</gene>
<dbReference type="Pfam" id="PF13408">
    <property type="entry name" value="Zn_ribbon_recom"/>
    <property type="match status" value="1"/>
</dbReference>
<evidence type="ECO:0000313" key="3">
    <source>
        <dbReference type="EMBL" id="QES56352.1"/>
    </source>
</evidence>
<dbReference type="GO" id="GO:0003677">
    <property type="term" value="F:DNA binding"/>
    <property type="evidence" value="ECO:0007669"/>
    <property type="project" value="InterPro"/>
</dbReference>
<evidence type="ECO:0000313" key="4">
    <source>
        <dbReference type="Proteomes" id="UP000324101"/>
    </source>
</evidence>
<dbReference type="OrthoDB" id="4500247at2"/>
<name>A0A5P2DMH1_STRVZ</name>
<dbReference type="PANTHER" id="PTHR30461">
    <property type="entry name" value="DNA-INVERTASE FROM LAMBDOID PROPHAGE"/>
    <property type="match status" value="1"/>
</dbReference>
<organism evidence="3 4">
    <name type="scientific">Streptomyces venezuelae</name>
    <dbReference type="NCBI Taxonomy" id="54571"/>
    <lineage>
        <taxon>Bacteria</taxon>
        <taxon>Bacillati</taxon>
        <taxon>Actinomycetota</taxon>
        <taxon>Actinomycetes</taxon>
        <taxon>Kitasatosporales</taxon>
        <taxon>Streptomycetaceae</taxon>
        <taxon>Streptomyces</taxon>
    </lineage>
</organism>
<accession>A0A5P2DMH1</accession>
<dbReference type="SMART" id="SM00857">
    <property type="entry name" value="Resolvase"/>
    <property type="match status" value="1"/>
</dbReference>
<dbReference type="Gene3D" id="3.90.1750.20">
    <property type="entry name" value="Putative Large Serine Recombinase, Chain B, Domain 2"/>
    <property type="match status" value="1"/>
</dbReference>
<dbReference type="Pfam" id="PF00239">
    <property type="entry name" value="Resolvase"/>
    <property type="match status" value="1"/>
</dbReference>
<protein>
    <recommendedName>
        <fullName evidence="2">Recombinase domain-containing protein</fullName>
    </recommendedName>
</protein>
<dbReference type="PROSITE" id="PS51737">
    <property type="entry name" value="RECOMBINASE_DNA_BIND"/>
    <property type="match status" value="1"/>
</dbReference>
<reference evidence="3 4" key="1">
    <citation type="submission" date="2018-05" db="EMBL/GenBank/DDBJ databases">
        <title>Streptomyces venezuelae.</title>
        <authorList>
            <person name="Kim W."/>
            <person name="Lee N."/>
            <person name="Cho B.-K."/>
        </authorList>
    </citation>
    <scope>NUCLEOTIDE SEQUENCE [LARGE SCALE GENOMIC DNA]</scope>
    <source>
        <strain evidence="3 4">ATCC 21018</strain>
    </source>
</reference>
<dbReference type="SUPFAM" id="SSF53041">
    <property type="entry name" value="Resolvase-like"/>
    <property type="match status" value="1"/>
</dbReference>
<dbReference type="PANTHER" id="PTHR30461:SF23">
    <property type="entry name" value="DNA RECOMBINASE-RELATED"/>
    <property type="match status" value="1"/>
</dbReference>
<feature type="domain" description="Recombinase" evidence="2">
    <location>
        <begin position="178"/>
        <end position="289"/>
    </location>
</feature>
<dbReference type="InterPro" id="IPR011109">
    <property type="entry name" value="DNA_bind_recombinase_dom"/>
</dbReference>
<dbReference type="EMBL" id="CP029189">
    <property type="protein sequence ID" value="QES56352.1"/>
    <property type="molecule type" value="Genomic_DNA"/>
</dbReference>
<dbReference type="GO" id="GO:0000150">
    <property type="term" value="F:DNA strand exchange activity"/>
    <property type="evidence" value="ECO:0007669"/>
    <property type="project" value="InterPro"/>
</dbReference>
<dbReference type="InterPro" id="IPR038109">
    <property type="entry name" value="DNA_bind_recomb_sf"/>
</dbReference>
<sequence>MDSKPHETEGGRIPVASYARTSQDAPRQEGRGVRHQHRINEGTAAQYGCVVVATYTDSARTATKDDRQRPAFDHLLADLHRGHAFVAGPLMGVVAVADDRLYRRPEDFIRFMAALTSEPGRVYVDRDGLRDPYSKTGLLQGAESLQAAAEEGRTRSRRVQDWHWSRAMDGLPHSGPRPFGWQEDRKTLHPVESALVRKAIEDRIAGKAVGQVAREWNALSITGTRGGRPNPQTVTQIITSPRVCGFRGNRGELLADPVTGEPVVGAWQAIVTPEQWKAVCATFAPGSQFMHRGPLSPRLTDRRAGPKYLASGLLRCGAELGEGGTCGSSMGATSSRSRRSPFNYVCNGAAGRGCGRCAISGPLVEEAVERLLFPEDGRGRVRLPEPIRLRWLSGGMALEEKRKVITSVFAGLVIRPGRKGCGTWDHSRVIPVWKWADRVQPVDSAT</sequence>
<dbReference type="AlphaFoldDB" id="A0A5P2DMH1"/>
<dbReference type="InterPro" id="IPR036162">
    <property type="entry name" value="Resolvase-like_N_sf"/>
</dbReference>
<dbReference type="Gene3D" id="3.40.50.1390">
    <property type="entry name" value="Resolvase, N-terminal catalytic domain"/>
    <property type="match status" value="1"/>
</dbReference>
<dbReference type="InterPro" id="IPR050639">
    <property type="entry name" value="SSR_resolvase"/>
</dbReference>
<dbReference type="InterPro" id="IPR025827">
    <property type="entry name" value="Zn_ribbon_recom_dom"/>
</dbReference>
<feature type="compositionally biased region" description="Basic and acidic residues" evidence="1">
    <location>
        <begin position="1"/>
        <end position="10"/>
    </location>
</feature>
<dbReference type="Pfam" id="PF07508">
    <property type="entry name" value="Recombinase"/>
    <property type="match status" value="1"/>
</dbReference>